<dbReference type="AlphaFoldDB" id="A0A811L6U6"/>
<dbReference type="FunFam" id="3.20.20.100:FF:000029">
    <property type="entry name" value="Aldo-keto reductase"/>
    <property type="match status" value="1"/>
</dbReference>
<dbReference type="PRINTS" id="PR00069">
    <property type="entry name" value="ALDKETRDTASE"/>
</dbReference>
<dbReference type="PANTHER" id="PTHR43827">
    <property type="entry name" value="2,5-DIKETO-D-GLUCONIC ACID REDUCTASE"/>
    <property type="match status" value="1"/>
</dbReference>
<dbReference type="Gene3D" id="3.20.20.100">
    <property type="entry name" value="NADP-dependent oxidoreductase domain"/>
    <property type="match status" value="1"/>
</dbReference>
<dbReference type="PIRSF" id="PIRSF000097">
    <property type="entry name" value="AKR"/>
    <property type="match status" value="1"/>
</dbReference>
<dbReference type="GO" id="GO:0016491">
    <property type="term" value="F:oxidoreductase activity"/>
    <property type="evidence" value="ECO:0007669"/>
    <property type="project" value="InterPro"/>
</dbReference>
<feature type="binding site" evidence="2">
    <location>
        <position position="116"/>
    </location>
    <ligand>
        <name>substrate</name>
    </ligand>
</feature>
<name>A0A811L6U6_9BILA</name>
<dbReference type="InterPro" id="IPR023210">
    <property type="entry name" value="NADP_OxRdtase_dom"/>
</dbReference>
<dbReference type="InterPro" id="IPR020471">
    <property type="entry name" value="AKR"/>
</dbReference>
<proteinExistence type="predicted"/>
<evidence type="ECO:0000256" key="3">
    <source>
        <dbReference type="PIRSR" id="PIRSR000097-3"/>
    </source>
</evidence>
<protein>
    <recommendedName>
        <fullName evidence="4">NADP-dependent oxidoreductase domain-containing protein</fullName>
    </recommendedName>
</protein>
<dbReference type="InterPro" id="IPR018170">
    <property type="entry name" value="Aldo/ket_reductase_CS"/>
</dbReference>
<dbReference type="EMBL" id="CAJFCW020000005">
    <property type="protein sequence ID" value="CAG9118940.1"/>
    <property type="molecule type" value="Genomic_DNA"/>
</dbReference>
<evidence type="ECO:0000256" key="2">
    <source>
        <dbReference type="PIRSR" id="PIRSR000097-2"/>
    </source>
</evidence>
<evidence type="ECO:0000256" key="1">
    <source>
        <dbReference type="PIRSR" id="PIRSR000097-1"/>
    </source>
</evidence>
<organism evidence="5 6">
    <name type="scientific">Bursaphelenchus okinawaensis</name>
    <dbReference type="NCBI Taxonomy" id="465554"/>
    <lineage>
        <taxon>Eukaryota</taxon>
        <taxon>Metazoa</taxon>
        <taxon>Ecdysozoa</taxon>
        <taxon>Nematoda</taxon>
        <taxon>Chromadorea</taxon>
        <taxon>Rhabditida</taxon>
        <taxon>Tylenchina</taxon>
        <taxon>Tylenchomorpha</taxon>
        <taxon>Aphelenchoidea</taxon>
        <taxon>Aphelenchoididae</taxon>
        <taxon>Bursaphelenchus</taxon>
    </lineage>
</organism>
<evidence type="ECO:0000313" key="6">
    <source>
        <dbReference type="Proteomes" id="UP000614601"/>
    </source>
</evidence>
<feature type="site" description="Lowers pKa of active site Tyr" evidence="3">
    <location>
        <position position="83"/>
    </location>
</feature>
<accession>A0A811L6U6</accession>
<dbReference type="PROSITE" id="PS00062">
    <property type="entry name" value="ALDOKETO_REDUCTASE_2"/>
    <property type="match status" value="1"/>
</dbReference>
<dbReference type="Pfam" id="PF00248">
    <property type="entry name" value="Aldo_ket_red"/>
    <property type="match status" value="1"/>
</dbReference>
<dbReference type="OrthoDB" id="416253at2759"/>
<gene>
    <name evidence="5" type="ORF">BOKJ2_LOCUS10607</name>
</gene>
<sequence length="326" mass="38046">MTSNEKYHTKFSNGVTFPLIGYGTWQCDDSESLKKCLRIALDAGYRYIDTAYLYKNEHIIGEVLEEYYQAGKFKREDIFLTTKLPLQGHKPEDAEWFVQYSLKALKTEYIDLFIIHNACSAKMDPQTKEPIEAEPDILEPSDVPHIDTWRVLEKYYKEGVFKAIGVSNFTVPQLEDLYNKAKVKPMNLQIELHIFSRRRALVDFCNKHNITVTSYATLGSPARKNGFIKSYDEKWPEADCLNHPIVQELSKKYNKTPAQILLRHLIHLKISVIPKSLTPSRIHENFDVFDFDLSEEDVKKFDEIKDDVRLFIYPHLKKSAFFPCYD</sequence>
<dbReference type="SUPFAM" id="SSF51430">
    <property type="entry name" value="NAD(P)-linked oxidoreductase"/>
    <property type="match status" value="1"/>
</dbReference>
<comment type="caution">
    <text evidence="5">The sequence shown here is derived from an EMBL/GenBank/DDBJ whole genome shotgun (WGS) entry which is preliminary data.</text>
</comment>
<evidence type="ECO:0000259" key="4">
    <source>
        <dbReference type="Pfam" id="PF00248"/>
    </source>
</evidence>
<dbReference type="EMBL" id="CAJFDH010000005">
    <property type="protein sequence ID" value="CAD5223837.1"/>
    <property type="molecule type" value="Genomic_DNA"/>
</dbReference>
<dbReference type="InterPro" id="IPR036812">
    <property type="entry name" value="NAD(P)_OxRdtase_dom_sf"/>
</dbReference>
<dbReference type="PROSITE" id="PS00063">
    <property type="entry name" value="ALDOKETO_REDUCTASE_3"/>
    <property type="match status" value="1"/>
</dbReference>
<feature type="active site" description="Proton donor" evidence="1">
    <location>
        <position position="54"/>
    </location>
</feature>
<dbReference type="Proteomes" id="UP000783686">
    <property type="component" value="Unassembled WGS sequence"/>
</dbReference>
<dbReference type="Proteomes" id="UP000614601">
    <property type="component" value="Unassembled WGS sequence"/>
</dbReference>
<dbReference type="PANTHER" id="PTHR43827:SF14">
    <property type="entry name" value="NADP-DEPENDENT OXIDOREDUCTASE DOMAIN-CONTAINING PROTEIN"/>
    <property type="match status" value="1"/>
</dbReference>
<feature type="domain" description="NADP-dependent oxidoreductase" evidence="4">
    <location>
        <begin position="20"/>
        <end position="305"/>
    </location>
</feature>
<reference evidence="5" key="1">
    <citation type="submission" date="2020-09" db="EMBL/GenBank/DDBJ databases">
        <authorList>
            <person name="Kikuchi T."/>
        </authorList>
    </citation>
    <scope>NUCLEOTIDE SEQUENCE</scope>
    <source>
        <strain evidence="5">SH1</strain>
    </source>
</reference>
<evidence type="ECO:0000313" key="5">
    <source>
        <dbReference type="EMBL" id="CAD5223837.1"/>
    </source>
</evidence>
<keyword evidence="6" id="KW-1185">Reference proteome</keyword>